<gene>
    <name evidence="3" type="ORF">ACFSX3_13205</name>
</gene>
<evidence type="ECO:0000313" key="4">
    <source>
        <dbReference type="Proteomes" id="UP001597448"/>
    </source>
</evidence>
<keyword evidence="2" id="KW-1133">Transmembrane helix</keyword>
<keyword evidence="2" id="KW-0472">Membrane</keyword>
<feature type="transmembrane region" description="Helical" evidence="2">
    <location>
        <begin position="58"/>
        <end position="75"/>
    </location>
</feature>
<evidence type="ECO:0008006" key="5">
    <source>
        <dbReference type="Google" id="ProtNLM"/>
    </source>
</evidence>
<evidence type="ECO:0000313" key="3">
    <source>
        <dbReference type="EMBL" id="MFD2410839.1"/>
    </source>
</evidence>
<proteinExistence type="predicted"/>
<name>A0ABW5F811_9BACL</name>
<dbReference type="Proteomes" id="UP001597448">
    <property type="component" value="Unassembled WGS sequence"/>
</dbReference>
<evidence type="ECO:0000256" key="1">
    <source>
        <dbReference type="SAM" id="MobiDB-lite"/>
    </source>
</evidence>
<organism evidence="3 4">
    <name type="scientific">Paenibacillus rhizoplanae</name>
    <dbReference type="NCBI Taxonomy" id="1917181"/>
    <lineage>
        <taxon>Bacteria</taxon>
        <taxon>Bacillati</taxon>
        <taxon>Bacillota</taxon>
        <taxon>Bacilli</taxon>
        <taxon>Bacillales</taxon>
        <taxon>Paenibacillaceae</taxon>
        <taxon>Paenibacillus</taxon>
    </lineage>
</organism>
<evidence type="ECO:0000256" key="2">
    <source>
        <dbReference type="SAM" id="Phobius"/>
    </source>
</evidence>
<feature type="region of interest" description="Disordered" evidence="1">
    <location>
        <begin position="1"/>
        <end position="20"/>
    </location>
</feature>
<keyword evidence="4" id="KW-1185">Reference proteome</keyword>
<sequence>MSAESQLKQKVNRYKQHTTMPEPLEQRLAASFEQFHQPQQRGNTLTGRPVRVRGTARIALVLCGLMLFGGVVYGAERLWQVTYGATRLEVNIQQEGNESAAFGNNTRRMIADIQSQLGVNESAMLLIARPNGMKELRMINRPQIFKDIESWRKAIEPVAGKLSVPGRLPEGYHFAEGRSDSKVGITDDSWVKKYTNVLTKRLKPGEHYAWIKSFNVPNQLAGTVSPELVYQGPKGENDFISVTYSPLTPWAQLMSDVWADTKVEHLKVGSEEALYVEIHQAYENNSNGYYAYIRWIELRENEERNIMHEVGTGSAEVTREMLLQVAEGLR</sequence>
<reference evidence="4" key="1">
    <citation type="journal article" date="2019" name="Int. J. Syst. Evol. Microbiol.">
        <title>The Global Catalogue of Microorganisms (GCM) 10K type strain sequencing project: providing services to taxonomists for standard genome sequencing and annotation.</title>
        <authorList>
            <consortium name="The Broad Institute Genomics Platform"/>
            <consortium name="The Broad Institute Genome Sequencing Center for Infectious Disease"/>
            <person name="Wu L."/>
            <person name="Ma J."/>
        </authorList>
    </citation>
    <scope>NUCLEOTIDE SEQUENCE [LARGE SCALE GENOMIC DNA]</scope>
    <source>
        <strain evidence="4">CCM 8725</strain>
    </source>
</reference>
<accession>A0ABW5F811</accession>
<dbReference type="RefSeq" id="WP_209992232.1">
    <property type="nucleotide sequence ID" value="NZ_JBHSVQ010000001.1"/>
</dbReference>
<dbReference type="EMBL" id="JBHUKY010000022">
    <property type="protein sequence ID" value="MFD2410839.1"/>
    <property type="molecule type" value="Genomic_DNA"/>
</dbReference>
<protein>
    <recommendedName>
        <fullName evidence="5">Anti-sigma factor</fullName>
    </recommendedName>
</protein>
<keyword evidence="2" id="KW-0812">Transmembrane</keyword>
<comment type="caution">
    <text evidence="3">The sequence shown here is derived from an EMBL/GenBank/DDBJ whole genome shotgun (WGS) entry which is preliminary data.</text>
</comment>